<dbReference type="GeneID" id="95358680"/>
<comment type="caution">
    <text evidence="7">The sequence shown here is derived from an EMBL/GenBank/DDBJ whole genome shotgun (WGS) entry which is preliminary data.</text>
</comment>
<keyword evidence="6" id="KW-0066">ATP synthesis</keyword>
<evidence type="ECO:0000313" key="7">
    <source>
        <dbReference type="EMBL" id="ERK59851.1"/>
    </source>
</evidence>
<evidence type="ECO:0000313" key="8">
    <source>
        <dbReference type="Proteomes" id="UP000017052"/>
    </source>
</evidence>
<protein>
    <submittedName>
        <fullName evidence="7">ATP synthase F1, delta subunit</fullName>
    </submittedName>
</protein>
<keyword evidence="2" id="KW-0813">Transport</keyword>
<dbReference type="Pfam" id="PF00213">
    <property type="entry name" value="OSCP"/>
    <property type="match status" value="1"/>
</dbReference>
<accession>U2QTK0</accession>
<dbReference type="EMBL" id="ACVN02000108">
    <property type="protein sequence ID" value="ERK59851.1"/>
    <property type="molecule type" value="Genomic_DNA"/>
</dbReference>
<dbReference type="AlphaFoldDB" id="U2QTK0"/>
<name>U2QTK0_9ACTN</name>
<dbReference type="PRINTS" id="PR00125">
    <property type="entry name" value="ATPASEDELTA"/>
</dbReference>
<evidence type="ECO:0000256" key="4">
    <source>
        <dbReference type="ARBA" id="ARBA00023065"/>
    </source>
</evidence>
<evidence type="ECO:0000256" key="2">
    <source>
        <dbReference type="ARBA" id="ARBA00022448"/>
    </source>
</evidence>
<evidence type="ECO:0000256" key="5">
    <source>
        <dbReference type="ARBA" id="ARBA00023136"/>
    </source>
</evidence>
<keyword evidence="3" id="KW-0375">Hydrogen ion transport</keyword>
<keyword evidence="5" id="KW-0472">Membrane</keyword>
<evidence type="ECO:0000256" key="1">
    <source>
        <dbReference type="ARBA" id="ARBA00004370"/>
    </source>
</evidence>
<evidence type="ECO:0000256" key="3">
    <source>
        <dbReference type="ARBA" id="ARBA00022781"/>
    </source>
</evidence>
<reference evidence="7" key="1">
    <citation type="submission" date="2013-08" db="EMBL/GenBank/DDBJ databases">
        <authorList>
            <person name="Durkin A.S."/>
            <person name="Haft D.R."/>
            <person name="McCorrison J."/>
            <person name="Torralba M."/>
            <person name="Gillis M."/>
            <person name="Haft D.H."/>
            <person name="Methe B."/>
            <person name="Sutton G."/>
            <person name="Nelson K.E."/>
        </authorList>
    </citation>
    <scope>NUCLEOTIDE SEQUENCE [LARGE SCALE GENOMIC DNA]</scope>
    <source>
        <strain evidence="7">F0233</strain>
    </source>
</reference>
<dbReference type="PANTHER" id="PTHR11910">
    <property type="entry name" value="ATP SYNTHASE DELTA CHAIN"/>
    <property type="match status" value="1"/>
</dbReference>
<dbReference type="Proteomes" id="UP000017052">
    <property type="component" value="Unassembled WGS sequence"/>
</dbReference>
<keyword evidence="4" id="KW-0406">Ion transport</keyword>
<sequence>MPENRSAALDAAADGLAPTAALVGELLELADALRDNPPLRRALTDTTLEPDARGRLAERLVGRRIGPGATGLLARAVALDWPSGFALADALEEQGVRIGVRSGDPEAVRAELGACARLIGAHVELDQALSAHGTGPEERSALVTRLLGPRLSAAALVLVQHAARCGGRVGRTLAGYEEIASGVLGRRLARVTVARALPEDQAERLRAQLARLYAAPVDLSISVDPDVLGGVRVLIGDDVIDGTIAATLDQARRQLA</sequence>
<comment type="subcellular location">
    <subcellularLocation>
        <location evidence="1">Membrane</location>
    </subcellularLocation>
</comment>
<dbReference type="GO" id="GO:0016020">
    <property type="term" value="C:membrane"/>
    <property type="evidence" value="ECO:0007669"/>
    <property type="project" value="UniProtKB-SubCell"/>
</dbReference>
<evidence type="ECO:0000256" key="6">
    <source>
        <dbReference type="ARBA" id="ARBA00023310"/>
    </source>
</evidence>
<proteinExistence type="predicted"/>
<dbReference type="InterPro" id="IPR000711">
    <property type="entry name" value="ATPase_OSCP/dsu"/>
</dbReference>
<gene>
    <name evidence="7" type="primary">atpH</name>
    <name evidence="7" type="ORF">HMPREF0682_1720</name>
</gene>
<dbReference type="GO" id="GO:0046933">
    <property type="term" value="F:proton-transporting ATP synthase activity, rotational mechanism"/>
    <property type="evidence" value="ECO:0007669"/>
    <property type="project" value="InterPro"/>
</dbReference>
<organism evidence="7 8">
    <name type="scientific">Propionibacterium acidifaciens F0233</name>
    <dbReference type="NCBI Taxonomy" id="553198"/>
    <lineage>
        <taxon>Bacteria</taxon>
        <taxon>Bacillati</taxon>
        <taxon>Actinomycetota</taxon>
        <taxon>Actinomycetes</taxon>
        <taxon>Propionibacteriales</taxon>
        <taxon>Propionibacteriaceae</taxon>
        <taxon>Propionibacterium</taxon>
    </lineage>
</organism>
<keyword evidence="8" id="KW-1185">Reference proteome</keyword>
<dbReference type="RefSeq" id="WP_021796978.1">
    <property type="nucleotide sequence ID" value="NZ_ACVN02000108.1"/>
</dbReference>